<dbReference type="InterPro" id="IPR013178">
    <property type="entry name" value="Histone_AcTrfase_Rtt109/CBP"/>
</dbReference>
<protein>
    <recommendedName>
        <fullName evidence="2">histone acetyltransferase</fullName>
        <ecNumber evidence="2">2.3.1.48</ecNumber>
    </recommendedName>
</protein>
<dbReference type="PANTHER" id="PTHR13808">
    <property type="entry name" value="CBP/P300-RELATED"/>
    <property type="match status" value="1"/>
</dbReference>
<dbReference type="Proteomes" id="UP000267027">
    <property type="component" value="Unassembled WGS sequence"/>
</dbReference>
<dbReference type="EC" id="2.3.1.48" evidence="2"/>
<keyword evidence="6" id="KW-0804">Transcription</keyword>
<evidence type="ECO:0000313" key="10">
    <source>
        <dbReference type="Proteomes" id="UP000267027"/>
    </source>
</evidence>
<evidence type="ECO:0000256" key="7">
    <source>
        <dbReference type="ARBA" id="ARBA00023242"/>
    </source>
</evidence>
<dbReference type="EMBL" id="UYYA01000537">
    <property type="protein sequence ID" value="VDM54144.1"/>
    <property type="molecule type" value="Genomic_DNA"/>
</dbReference>
<keyword evidence="3" id="KW-0808">Transferase</keyword>
<dbReference type="AlphaFoldDB" id="A0A0R3PEN8"/>
<evidence type="ECO:0000256" key="4">
    <source>
        <dbReference type="ARBA" id="ARBA00022853"/>
    </source>
</evidence>
<dbReference type="GO" id="GO:0003713">
    <property type="term" value="F:transcription coactivator activity"/>
    <property type="evidence" value="ECO:0007669"/>
    <property type="project" value="TreeGrafter"/>
</dbReference>
<keyword evidence="10" id="KW-1185">Reference proteome</keyword>
<dbReference type="PANTHER" id="PTHR13808:SF1">
    <property type="entry name" value="HISTONE ACETYLTRANSFERASE"/>
    <property type="match status" value="1"/>
</dbReference>
<keyword evidence="7" id="KW-0539">Nucleus</keyword>
<comment type="catalytic activity">
    <reaction evidence="8">
        <text>L-lysyl-[protein] + acetyl-CoA = N(6)-acetyl-L-lysyl-[protein] + CoA + H(+)</text>
        <dbReference type="Rhea" id="RHEA:45948"/>
        <dbReference type="Rhea" id="RHEA-COMP:9752"/>
        <dbReference type="Rhea" id="RHEA-COMP:10731"/>
        <dbReference type="ChEBI" id="CHEBI:15378"/>
        <dbReference type="ChEBI" id="CHEBI:29969"/>
        <dbReference type="ChEBI" id="CHEBI:57287"/>
        <dbReference type="ChEBI" id="CHEBI:57288"/>
        <dbReference type="ChEBI" id="CHEBI:61930"/>
        <dbReference type="EC" id="2.3.1.48"/>
    </reaction>
</comment>
<proteinExistence type="predicted"/>
<dbReference type="GO" id="GO:0004402">
    <property type="term" value="F:histone acetyltransferase activity"/>
    <property type="evidence" value="ECO:0007669"/>
    <property type="project" value="InterPro"/>
</dbReference>
<dbReference type="WBParaSite" id="ACOC_0000255801-mRNA-1">
    <property type="protein sequence ID" value="ACOC_0000255801-mRNA-1"/>
    <property type="gene ID" value="ACOC_0000255801"/>
</dbReference>
<evidence type="ECO:0000256" key="5">
    <source>
        <dbReference type="ARBA" id="ARBA00023015"/>
    </source>
</evidence>
<evidence type="ECO:0000256" key="6">
    <source>
        <dbReference type="ARBA" id="ARBA00023163"/>
    </source>
</evidence>
<name>A0A0R3PEN8_ANGCS</name>
<dbReference type="GO" id="GO:0000123">
    <property type="term" value="C:histone acetyltransferase complex"/>
    <property type="evidence" value="ECO:0007669"/>
    <property type="project" value="TreeGrafter"/>
</dbReference>
<evidence type="ECO:0000256" key="1">
    <source>
        <dbReference type="ARBA" id="ARBA00004123"/>
    </source>
</evidence>
<reference evidence="11" key="1">
    <citation type="submission" date="2017-02" db="UniProtKB">
        <authorList>
            <consortium name="WormBaseParasite"/>
        </authorList>
    </citation>
    <scope>IDENTIFICATION</scope>
</reference>
<dbReference type="OrthoDB" id="899at2759"/>
<dbReference type="GO" id="GO:0031490">
    <property type="term" value="F:chromatin DNA binding"/>
    <property type="evidence" value="ECO:0007669"/>
    <property type="project" value="TreeGrafter"/>
</dbReference>
<evidence type="ECO:0000256" key="2">
    <source>
        <dbReference type="ARBA" id="ARBA00013184"/>
    </source>
</evidence>
<dbReference type="STRING" id="334426.A0A0R3PEN8"/>
<reference evidence="9 10" key="2">
    <citation type="submission" date="2018-11" db="EMBL/GenBank/DDBJ databases">
        <authorList>
            <consortium name="Pathogen Informatics"/>
        </authorList>
    </citation>
    <scope>NUCLEOTIDE SEQUENCE [LARGE SCALE GENOMIC DNA]</scope>
    <source>
        <strain evidence="9 10">Costa Rica</strain>
    </source>
</reference>
<evidence type="ECO:0000313" key="9">
    <source>
        <dbReference type="EMBL" id="VDM54144.1"/>
    </source>
</evidence>
<accession>A0A0R3PEN8</accession>
<comment type="subcellular location">
    <subcellularLocation>
        <location evidence="1">Nucleus</location>
    </subcellularLocation>
</comment>
<keyword evidence="4" id="KW-0156">Chromatin regulator</keyword>
<organism evidence="11">
    <name type="scientific">Angiostrongylus costaricensis</name>
    <name type="common">Nematode worm</name>
    <dbReference type="NCBI Taxonomy" id="334426"/>
    <lineage>
        <taxon>Eukaryota</taxon>
        <taxon>Metazoa</taxon>
        <taxon>Ecdysozoa</taxon>
        <taxon>Nematoda</taxon>
        <taxon>Chromadorea</taxon>
        <taxon>Rhabditida</taxon>
        <taxon>Rhabditina</taxon>
        <taxon>Rhabditomorpha</taxon>
        <taxon>Strongyloidea</taxon>
        <taxon>Metastrongylidae</taxon>
        <taxon>Angiostrongylus</taxon>
    </lineage>
</organism>
<evidence type="ECO:0000256" key="3">
    <source>
        <dbReference type="ARBA" id="ARBA00022679"/>
    </source>
</evidence>
<dbReference type="GO" id="GO:0005634">
    <property type="term" value="C:nucleus"/>
    <property type="evidence" value="ECO:0007669"/>
    <property type="project" value="UniProtKB-SubCell"/>
</dbReference>
<sequence length="168" mass="19397">MGFFISSEDIIGAEVCFFGIYVQEYGINYNEPNARSRNKEENLEKNSGVFFTIRLVPQQFDFLLPDIVGADPFMASEMMEDRNTFLTRILNSSIMFCIERLGWKQDMSYTCNKCNGFNVKWQCTTCDVKLCSVFDARMPMERRKLPSCAFSQNETCYAIRKDKHGTCG</sequence>
<evidence type="ECO:0000313" key="11">
    <source>
        <dbReference type="WBParaSite" id="ACOC_0000255801-mRNA-1"/>
    </source>
</evidence>
<gene>
    <name evidence="9" type="ORF">ACOC_LOCUS2559</name>
</gene>
<dbReference type="GO" id="GO:0045944">
    <property type="term" value="P:positive regulation of transcription by RNA polymerase II"/>
    <property type="evidence" value="ECO:0007669"/>
    <property type="project" value="TreeGrafter"/>
</dbReference>
<evidence type="ECO:0000256" key="8">
    <source>
        <dbReference type="ARBA" id="ARBA00048017"/>
    </source>
</evidence>
<keyword evidence="5" id="KW-0805">Transcription regulation</keyword>
<dbReference type="GO" id="GO:0005667">
    <property type="term" value="C:transcription regulator complex"/>
    <property type="evidence" value="ECO:0007669"/>
    <property type="project" value="TreeGrafter"/>
</dbReference>